<dbReference type="EMBL" id="JAUHHV010000002">
    <property type="protein sequence ID" value="KAK1431363.1"/>
    <property type="molecule type" value="Genomic_DNA"/>
</dbReference>
<evidence type="ECO:0000313" key="1">
    <source>
        <dbReference type="EMBL" id="KAK1431363.1"/>
    </source>
</evidence>
<sequence>MRDIRVNWNCIAQYELHLFLESVIKTHYLFIFDLIYNTQKSVISRNKIYLIKVIFYDKFMLHCFNWNSYKNIIFSLKNQLGVIINSLRVKLVILTIFNIRLELHFLAKDIKYCI</sequence>
<reference evidence="1" key="1">
    <citation type="journal article" date="2023" name="bioRxiv">
        <title>Improved chromosome-level genome assembly for marigold (Tagetes erecta).</title>
        <authorList>
            <person name="Jiang F."/>
            <person name="Yuan L."/>
            <person name="Wang S."/>
            <person name="Wang H."/>
            <person name="Xu D."/>
            <person name="Wang A."/>
            <person name="Fan W."/>
        </authorList>
    </citation>
    <scope>NUCLEOTIDE SEQUENCE</scope>
    <source>
        <strain evidence="1">WSJ</strain>
        <tissue evidence="1">Leaf</tissue>
    </source>
</reference>
<accession>A0AAD8L1K8</accession>
<name>A0AAD8L1K8_TARER</name>
<comment type="caution">
    <text evidence="1">The sequence shown here is derived from an EMBL/GenBank/DDBJ whole genome shotgun (WGS) entry which is preliminary data.</text>
</comment>
<dbReference type="Proteomes" id="UP001229421">
    <property type="component" value="Unassembled WGS sequence"/>
</dbReference>
<dbReference type="AlphaFoldDB" id="A0AAD8L1K8"/>
<protein>
    <submittedName>
        <fullName evidence="1">Uncharacterized protein</fullName>
    </submittedName>
</protein>
<proteinExistence type="predicted"/>
<evidence type="ECO:0000313" key="2">
    <source>
        <dbReference type="Proteomes" id="UP001229421"/>
    </source>
</evidence>
<organism evidence="1 2">
    <name type="scientific">Tagetes erecta</name>
    <name type="common">African marigold</name>
    <dbReference type="NCBI Taxonomy" id="13708"/>
    <lineage>
        <taxon>Eukaryota</taxon>
        <taxon>Viridiplantae</taxon>
        <taxon>Streptophyta</taxon>
        <taxon>Embryophyta</taxon>
        <taxon>Tracheophyta</taxon>
        <taxon>Spermatophyta</taxon>
        <taxon>Magnoliopsida</taxon>
        <taxon>eudicotyledons</taxon>
        <taxon>Gunneridae</taxon>
        <taxon>Pentapetalae</taxon>
        <taxon>asterids</taxon>
        <taxon>campanulids</taxon>
        <taxon>Asterales</taxon>
        <taxon>Asteraceae</taxon>
        <taxon>Asteroideae</taxon>
        <taxon>Heliantheae alliance</taxon>
        <taxon>Tageteae</taxon>
        <taxon>Tagetes</taxon>
    </lineage>
</organism>
<keyword evidence="2" id="KW-1185">Reference proteome</keyword>
<gene>
    <name evidence="1" type="ORF">QVD17_07820</name>
</gene>